<evidence type="ECO:0000313" key="1">
    <source>
        <dbReference type="EMBL" id="AAK14525.1"/>
    </source>
</evidence>
<sequence length="93" mass="10253">MVPYASLRRAGMSHMLPEPNIFILFGQHFPQPFFRAQNVHEIIVWGISGITNTITSPGAKPAHACHNLVPPCPCPAPQSSRVPSWLFLRAPVV</sequence>
<reference evidence="1 2" key="4">
    <citation type="journal article" date="2000" name="Virology">
        <title>The brown algal virus EsV-1 particle contains a putative hybrid histidine kinase.</title>
        <authorList>
            <person name="Delaroque N."/>
            <person name="Wolf S."/>
            <person name="Muller D.G."/>
            <person name="Knippers R."/>
        </authorList>
    </citation>
    <scope>NUCLEOTIDE SEQUENCE [LARGE SCALE GENOMIC DNA]</scope>
    <source>
        <strain evidence="2">Isolate New Zealand/Kaikoura/1988</strain>
    </source>
</reference>
<dbReference type="KEGG" id="vg:920742"/>
<evidence type="ECO:0000313" key="2">
    <source>
        <dbReference type="Proteomes" id="UP000000864"/>
    </source>
</evidence>
<accession>Q8QNH1</accession>
<reference evidence="1 2" key="1">
    <citation type="journal article" date="1995" name="Virology">
        <title>Coat protein of the Ectocarpus siliculosus virus.</title>
        <authorList>
            <person name="Klein M."/>
            <person name="Lanka S.T."/>
            <person name="Knippers R."/>
            <person name="Muller D.G."/>
        </authorList>
    </citation>
    <scope>NUCLEOTIDE SEQUENCE [LARGE SCALE GENOMIC DNA]</scope>
    <source>
        <strain evidence="2">Isolate New Zealand/Kaikoura/1988</strain>
    </source>
</reference>
<reference evidence="1 2" key="3">
    <citation type="journal article" date="2000" name="Virology">
        <title>Characterization and immunolocalization of major structural proteins in the brown algal virus EsV-1.</title>
        <authorList>
            <person name="Delaroque N."/>
            <person name="Wolf S."/>
            <person name="Muller D.G."/>
            <person name="Knippers R."/>
        </authorList>
    </citation>
    <scope>NUCLEOTIDE SEQUENCE [LARGE SCALE GENOMIC DNA]</scope>
    <source>
        <strain evidence="2">Isolate New Zealand/Kaikoura/1988</strain>
    </source>
</reference>
<proteinExistence type="predicted"/>
<dbReference type="Proteomes" id="UP000000864">
    <property type="component" value="Segment"/>
</dbReference>
<organism evidence="1 2">
    <name type="scientific">Ectocarpus siliculosus virus 1 (isolate New Zealand/Kaikoura/1988)</name>
    <name type="common">EsV-1</name>
    <dbReference type="NCBI Taxonomy" id="654926"/>
    <lineage>
        <taxon>Viruses</taxon>
        <taxon>Varidnaviria</taxon>
        <taxon>Bamfordvirae</taxon>
        <taxon>Nucleocytoviricota</taxon>
        <taxon>Megaviricetes</taxon>
        <taxon>Algavirales</taxon>
        <taxon>Phycodnaviridae</taxon>
        <taxon>Phaeovirus</taxon>
        <taxon>Phaeovirus unasiliculosus</taxon>
        <taxon>Ectocarpus siliculosus virus 1</taxon>
    </lineage>
</organism>
<dbReference type="EMBL" id="AF204951">
    <property type="protein sequence ID" value="AAK14525.1"/>
    <property type="molecule type" value="Genomic_DNA"/>
</dbReference>
<keyword evidence="2" id="KW-1185">Reference proteome</keyword>
<reference evidence="1 2" key="2">
    <citation type="journal article" date="1998" name="Adv. Virus Res.">
        <title>Viruses in marine brown algae.</title>
        <authorList>
            <person name="Muller D.G."/>
            <person name="Kapp M."/>
            <person name="Knippers R."/>
        </authorList>
    </citation>
    <scope>NUCLEOTIDE SEQUENCE [LARGE SCALE GENOMIC DNA]</scope>
    <source>
        <strain evidence="2">Isolate New Zealand/Kaikoura/1988</strain>
    </source>
</reference>
<protein>
    <submittedName>
        <fullName evidence="1">EsV-1-107</fullName>
    </submittedName>
</protein>
<gene>
    <name evidence="1" type="primary">ORF 107</name>
</gene>
<organismHost>
    <name type="scientific">Ectocarpus siliculosus</name>
    <name type="common">Brown alga</name>
    <name type="synonym">Conferva siliculosa</name>
    <dbReference type="NCBI Taxonomy" id="2880"/>
</organismHost>
<name>Q8QNH1_ESV1K</name>